<reference evidence="1 2" key="1">
    <citation type="submission" date="2024-01" db="EMBL/GenBank/DDBJ databases">
        <title>The genome of the rayed Mediterranean limpet Patella caerulea (Linnaeus, 1758).</title>
        <authorList>
            <person name="Anh-Thu Weber A."/>
            <person name="Halstead-Nussloch G."/>
        </authorList>
    </citation>
    <scope>NUCLEOTIDE SEQUENCE [LARGE SCALE GENOMIC DNA]</scope>
    <source>
        <strain evidence="1">AATW-2023a</strain>
        <tissue evidence="1">Whole specimen</tissue>
    </source>
</reference>
<organism evidence="1 2">
    <name type="scientific">Patella caerulea</name>
    <name type="common">Rayed Mediterranean limpet</name>
    <dbReference type="NCBI Taxonomy" id="87958"/>
    <lineage>
        <taxon>Eukaryota</taxon>
        <taxon>Metazoa</taxon>
        <taxon>Spiralia</taxon>
        <taxon>Lophotrochozoa</taxon>
        <taxon>Mollusca</taxon>
        <taxon>Gastropoda</taxon>
        <taxon>Patellogastropoda</taxon>
        <taxon>Patelloidea</taxon>
        <taxon>Patellidae</taxon>
        <taxon>Patella</taxon>
    </lineage>
</organism>
<accession>A0AAN8JFR1</accession>
<evidence type="ECO:0000313" key="2">
    <source>
        <dbReference type="Proteomes" id="UP001347796"/>
    </source>
</evidence>
<name>A0AAN8JFR1_PATCE</name>
<protein>
    <submittedName>
        <fullName evidence="1">Uncharacterized protein</fullName>
    </submittedName>
</protein>
<comment type="caution">
    <text evidence="1">The sequence shown here is derived from an EMBL/GenBank/DDBJ whole genome shotgun (WGS) entry which is preliminary data.</text>
</comment>
<proteinExistence type="predicted"/>
<dbReference type="AlphaFoldDB" id="A0AAN8JFR1"/>
<keyword evidence="2" id="KW-1185">Reference proteome</keyword>
<evidence type="ECO:0000313" key="1">
    <source>
        <dbReference type="EMBL" id="KAK6174648.1"/>
    </source>
</evidence>
<dbReference type="Proteomes" id="UP001347796">
    <property type="component" value="Unassembled WGS sequence"/>
</dbReference>
<sequence>MSTLEQYHPLLSAKYMDSDFAVKRPDHPLNISDLVVQQVIMASLKDSKRGLTHGRGLSESVRQQWVYSLHMFAAVYDAMSALTGRRKQTSQQHVELGKCRSKRDLHDLEVIIAWLEQQTV</sequence>
<gene>
    <name evidence="1" type="ORF">SNE40_017884</name>
</gene>
<dbReference type="EMBL" id="JAZGQO010000011">
    <property type="protein sequence ID" value="KAK6174648.1"/>
    <property type="molecule type" value="Genomic_DNA"/>
</dbReference>